<reference evidence="1" key="1">
    <citation type="submission" date="2014-09" db="EMBL/GenBank/DDBJ databases">
        <authorList>
            <person name="Magalhaes I.L.F."/>
            <person name="Oliveira U."/>
            <person name="Santos F.R."/>
            <person name="Vidigal T.H.D.A."/>
            <person name="Brescovit A.D."/>
            <person name="Santos A.J."/>
        </authorList>
    </citation>
    <scope>NUCLEOTIDE SEQUENCE</scope>
    <source>
        <tissue evidence="1">Shoot tissue taken approximately 20 cm above the soil surface</tissue>
    </source>
</reference>
<dbReference type="AlphaFoldDB" id="A0A0A9FNY5"/>
<reference evidence="1" key="2">
    <citation type="journal article" date="2015" name="Data Brief">
        <title>Shoot transcriptome of the giant reed, Arundo donax.</title>
        <authorList>
            <person name="Barrero R.A."/>
            <person name="Guerrero F.D."/>
            <person name="Moolhuijzen P."/>
            <person name="Goolsby J.A."/>
            <person name="Tidwell J."/>
            <person name="Bellgard S.E."/>
            <person name="Bellgard M.I."/>
        </authorList>
    </citation>
    <scope>NUCLEOTIDE SEQUENCE</scope>
    <source>
        <tissue evidence="1">Shoot tissue taken approximately 20 cm above the soil surface</tissue>
    </source>
</reference>
<organism evidence="1">
    <name type="scientific">Arundo donax</name>
    <name type="common">Giant reed</name>
    <name type="synonym">Donax arundinaceus</name>
    <dbReference type="NCBI Taxonomy" id="35708"/>
    <lineage>
        <taxon>Eukaryota</taxon>
        <taxon>Viridiplantae</taxon>
        <taxon>Streptophyta</taxon>
        <taxon>Embryophyta</taxon>
        <taxon>Tracheophyta</taxon>
        <taxon>Spermatophyta</taxon>
        <taxon>Magnoliopsida</taxon>
        <taxon>Liliopsida</taxon>
        <taxon>Poales</taxon>
        <taxon>Poaceae</taxon>
        <taxon>PACMAD clade</taxon>
        <taxon>Arundinoideae</taxon>
        <taxon>Arundineae</taxon>
        <taxon>Arundo</taxon>
    </lineage>
</organism>
<dbReference type="EMBL" id="GBRH01183376">
    <property type="protein sequence ID" value="JAE14520.1"/>
    <property type="molecule type" value="Transcribed_RNA"/>
</dbReference>
<name>A0A0A9FNY5_ARUDO</name>
<evidence type="ECO:0000313" key="1">
    <source>
        <dbReference type="EMBL" id="JAE14520.1"/>
    </source>
</evidence>
<accession>A0A0A9FNY5</accession>
<proteinExistence type="predicted"/>
<protein>
    <submittedName>
        <fullName evidence="1">Uncharacterized protein</fullName>
    </submittedName>
</protein>
<sequence length="43" mass="5142">MRDLQFMYFRNNSRDSCTINCEGHNHRISRIVALMSQEGQIIR</sequence>